<name>A0A8X7W510_BRACI</name>
<accession>A0A8X7W510</accession>
<reference evidence="1 2" key="1">
    <citation type="submission" date="2020-02" db="EMBL/GenBank/DDBJ databases">
        <authorList>
            <person name="Ma Q."/>
            <person name="Huang Y."/>
            <person name="Song X."/>
            <person name="Pei D."/>
        </authorList>
    </citation>
    <scope>NUCLEOTIDE SEQUENCE [LARGE SCALE GENOMIC DNA]</scope>
    <source>
        <strain evidence="1">Sxm20200214</strain>
        <tissue evidence="1">Leaf</tissue>
    </source>
</reference>
<dbReference type="AlphaFoldDB" id="A0A8X7W510"/>
<proteinExistence type="predicted"/>
<evidence type="ECO:0000313" key="2">
    <source>
        <dbReference type="Proteomes" id="UP000886595"/>
    </source>
</evidence>
<comment type="caution">
    <text evidence="1">The sequence shown here is derived from an EMBL/GenBank/DDBJ whole genome shotgun (WGS) entry which is preliminary data.</text>
</comment>
<dbReference type="EMBL" id="JAAMPC010000002">
    <property type="protein sequence ID" value="KAG2323999.1"/>
    <property type="molecule type" value="Genomic_DNA"/>
</dbReference>
<dbReference type="Proteomes" id="UP000886595">
    <property type="component" value="Unassembled WGS sequence"/>
</dbReference>
<sequence length="67" mass="7654">MLLCGVVFGENHVFKWADDAILEELELIAEKQSALEKDLMEIKEHLLEIKKDIMEIVEVVSALTTKI</sequence>
<keyword evidence="2" id="KW-1185">Reference proteome</keyword>
<gene>
    <name evidence="1" type="ORF">Bca52824_006727</name>
</gene>
<evidence type="ECO:0000313" key="1">
    <source>
        <dbReference type="EMBL" id="KAG2323999.1"/>
    </source>
</evidence>
<protein>
    <submittedName>
        <fullName evidence="1">Uncharacterized protein</fullName>
    </submittedName>
</protein>
<organism evidence="1 2">
    <name type="scientific">Brassica carinata</name>
    <name type="common">Ethiopian mustard</name>
    <name type="synonym">Abyssinian cabbage</name>
    <dbReference type="NCBI Taxonomy" id="52824"/>
    <lineage>
        <taxon>Eukaryota</taxon>
        <taxon>Viridiplantae</taxon>
        <taxon>Streptophyta</taxon>
        <taxon>Embryophyta</taxon>
        <taxon>Tracheophyta</taxon>
        <taxon>Spermatophyta</taxon>
        <taxon>Magnoliopsida</taxon>
        <taxon>eudicotyledons</taxon>
        <taxon>Gunneridae</taxon>
        <taxon>Pentapetalae</taxon>
        <taxon>rosids</taxon>
        <taxon>malvids</taxon>
        <taxon>Brassicales</taxon>
        <taxon>Brassicaceae</taxon>
        <taxon>Brassiceae</taxon>
        <taxon>Brassica</taxon>
    </lineage>
</organism>